<gene>
    <name evidence="6" type="primary">ytrA_44</name>
    <name evidence="6" type="ORF">SDC9_180034</name>
</gene>
<accession>A0A645H0I3</accession>
<dbReference type="PROSITE" id="PS50949">
    <property type="entry name" value="HTH_GNTR"/>
    <property type="match status" value="1"/>
</dbReference>
<dbReference type="SUPFAM" id="SSF46785">
    <property type="entry name" value="Winged helix' DNA-binding domain"/>
    <property type="match status" value="1"/>
</dbReference>
<evidence type="ECO:0000259" key="5">
    <source>
        <dbReference type="PROSITE" id="PS50949"/>
    </source>
</evidence>
<name>A0A645H0I3_9ZZZZ</name>
<keyword evidence="3" id="KW-0238">DNA-binding</keyword>
<dbReference type="InterPro" id="IPR036390">
    <property type="entry name" value="WH_DNA-bd_sf"/>
</dbReference>
<dbReference type="Gene3D" id="1.10.10.10">
    <property type="entry name" value="Winged helix-like DNA-binding domain superfamily/Winged helix DNA-binding domain"/>
    <property type="match status" value="1"/>
</dbReference>
<reference evidence="6" key="1">
    <citation type="submission" date="2019-08" db="EMBL/GenBank/DDBJ databases">
        <authorList>
            <person name="Kucharzyk K."/>
            <person name="Murdoch R.W."/>
            <person name="Higgins S."/>
            <person name="Loffler F."/>
        </authorList>
    </citation>
    <scope>NUCLEOTIDE SEQUENCE</scope>
</reference>
<proteinExistence type="predicted"/>
<evidence type="ECO:0000256" key="1">
    <source>
        <dbReference type="ARBA" id="ARBA00022898"/>
    </source>
</evidence>
<dbReference type="InterPro" id="IPR036388">
    <property type="entry name" value="WH-like_DNA-bd_sf"/>
</dbReference>
<evidence type="ECO:0000256" key="3">
    <source>
        <dbReference type="ARBA" id="ARBA00023125"/>
    </source>
</evidence>
<evidence type="ECO:0000256" key="2">
    <source>
        <dbReference type="ARBA" id="ARBA00023015"/>
    </source>
</evidence>
<dbReference type="InterPro" id="IPR051446">
    <property type="entry name" value="HTH_trans_reg/aminotransferase"/>
</dbReference>
<keyword evidence="4" id="KW-0804">Transcription</keyword>
<keyword evidence="2" id="KW-0805">Transcription regulation</keyword>
<dbReference type="SMART" id="SM00345">
    <property type="entry name" value="HTH_GNTR"/>
    <property type="match status" value="1"/>
</dbReference>
<sequence>MELEVDVTSPTPHYEQIRGQIERFVLTGALEPGMRLPPIRQLASHLGLSNGVVARAYHELEREGVVTTGGKRGTIVAPIIARSGADDPRRGRVLADAAAQYASVAHALGFDLEKAVLALRGAMSVPATPFAGS</sequence>
<protein>
    <submittedName>
        <fullName evidence="6">HTH-type transcriptional repressor YtrA</fullName>
    </submittedName>
</protein>
<dbReference type="GO" id="GO:0003677">
    <property type="term" value="F:DNA binding"/>
    <property type="evidence" value="ECO:0007669"/>
    <property type="project" value="UniProtKB-KW"/>
</dbReference>
<dbReference type="PANTHER" id="PTHR46577">
    <property type="entry name" value="HTH-TYPE TRANSCRIPTIONAL REGULATORY PROTEIN GABR"/>
    <property type="match status" value="1"/>
</dbReference>
<keyword evidence="1" id="KW-0663">Pyridoxal phosphate</keyword>
<dbReference type="InterPro" id="IPR000524">
    <property type="entry name" value="Tscrpt_reg_HTH_GntR"/>
</dbReference>
<dbReference type="PANTHER" id="PTHR46577:SF1">
    <property type="entry name" value="HTH-TYPE TRANSCRIPTIONAL REGULATORY PROTEIN GABR"/>
    <property type="match status" value="1"/>
</dbReference>
<evidence type="ECO:0000313" key="6">
    <source>
        <dbReference type="EMBL" id="MPN32555.1"/>
    </source>
</evidence>
<feature type="domain" description="HTH gntR-type" evidence="5">
    <location>
        <begin position="11"/>
        <end position="79"/>
    </location>
</feature>
<evidence type="ECO:0000256" key="4">
    <source>
        <dbReference type="ARBA" id="ARBA00023163"/>
    </source>
</evidence>
<dbReference type="AlphaFoldDB" id="A0A645H0I3"/>
<dbReference type="Pfam" id="PF00392">
    <property type="entry name" value="GntR"/>
    <property type="match status" value="1"/>
</dbReference>
<dbReference type="CDD" id="cd07377">
    <property type="entry name" value="WHTH_GntR"/>
    <property type="match status" value="1"/>
</dbReference>
<organism evidence="6">
    <name type="scientific">bioreactor metagenome</name>
    <dbReference type="NCBI Taxonomy" id="1076179"/>
    <lineage>
        <taxon>unclassified sequences</taxon>
        <taxon>metagenomes</taxon>
        <taxon>ecological metagenomes</taxon>
    </lineage>
</organism>
<dbReference type="EMBL" id="VSSQ01084628">
    <property type="protein sequence ID" value="MPN32555.1"/>
    <property type="molecule type" value="Genomic_DNA"/>
</dbReference>
<dbReference type="GO" id="GO:0003700">
    <property type="term" value="F:DNA-binding transcription factor activity"/>
    <property type="evidence" value="ECO:0007669"/>
    <property type="project" value="InterPro"/>
</dbReference>
<comment type="caution">
    <text evidence="6">The sequence shown here is derived from an EMBL/GenBank/DDBJ whole genome shotgun (WGS) entry which is preliminary data.</text>
</comment>